<feature type="compositionally biased region" description="Basic and acidic residues" evidence="1">
    <location>
        <begin position="9"/>
        <end position="39"/>
    </location>
</feature>
<dbReference type="OrthoDB" id="10382207at2759"/>
<organism evidence="4">
    <name type="scientific">Rodentolepis nana</name>
    <name type="common">Dwarf tapeworm</name>
    <name type="synonym">Hymenolepis nana</name>
    <dbReference type="NCBI Taxonomy" id="102285"/>
    <lineage>
        <taxon>Eukaryota</taxon>
        <taxon>Metazoa</taxon>
        <taxon>Spiralia</taxon>
        <taxon>Lophotrochozoa</taxon>
        <taxon>Platyhelminthes</taxon>
        <taxon>Cestoda</taxon>
        <taxon>Eucestoda</taxon>
        <taxon>Cyclophyllidea</taxon>
        <taxon>Hymenolepididae</taxon>
        <taxon>Rodentolepis</taxon>
    </lineage>
</organism>
<feature type="region of interest" description="Disordered" evidence="1">
    <location>
        <begin position="1"/>
        <end position="80"/>
    </location>
</feature>
<evidence type="ECO:0000313" key="2">
    <source>
        <dbReference type="EMBL" id="VDO00198.1"/>
    </source>
</evidence>
<dbReference type="STRING" id="102285.A0A0R3TBA1"/>
<proteinExistence type="predicted"/>
<dbReference type="WBParaSite" id="HNAJ_0000434001-mRNA-1">
    <property type="protein sequence ID" value="HNAJ_0000434001-mRNA-1"/>
    <property type="gene ID" value="HNAJ_0000434001"/>
</dbReference>
<evidence type="ECO:0000313" key="3">
    <source>
        <dbReference type="Proteomes" id="UP000278807"/>
    </source>
</evidence>
<dbReference type="Proteomes" id="UP000278807">
    <property type="component" value="Unassembled WGS sequence"/>
</dbReference>
<feature type="compositionally biased region" description="Low complexity" evidence="1">
    <location>
        <begin position="70"/>
        <end position="80"/>
    </location>
</feature>
<name>A0A0R3TBA1_RODNA</name>
<reference evidence="2 3" key="2">
    <citation type="submission" date="2018-11" db="EMBL/GenBank/DDBJ databases">
        <authorList>
            <consortium name="Pathogen Informatics"/>
        </authorList>
    </citation>
    <scope>NUCLEOTIDE SEQUENCE [LARGE SCALE GENOMIC DNA]</scope>
</reference>
<evidence type="ECO:0000313" key="4">
    <source>
        <dbReference type="WBParaSite" id="HNAJ_0000434001-mRNA-1"/>
    </source>
</evidence>
<accession>A0A0R3TBA1</accession>
<gene>
    <name evidence="2" type="ORF">HNAJ_LOCUS4338</name>
</gene>
<keyword evidence="3" id="KW-1185">Reference proteome</keyword>
<sequence>MSLLAGKIKANEQERSRDPIEIFDELDRKRAEGEFRPELIDTAEQPSRQGSRRPSLESNEPTLKKLANPSRSSSFSSSLTLSSYSSHTSLTDEHPIEAPKRKLPTVYQNNITRRLPLITRISERPTSIPKRTPQISIPILRSHRILPGGGNAVRRQLPNLDSIIENPQAQDHFSLALPSTQIKKALPSRVIKDPHNDGIIPNFYSTARCNGGRNLGDSLMAPRHPLIRTETETTYLTSSVGEPHHIS</sequence>
<evidence type="ECO:0000256" key="1">
    <source>
        <dbReference type="SAM" id="MobiDB-lite"/>
    </source>
</evidence>
<dbReference type="AlphaFoldDB" id="A0A0R3TBA1"/>
<dbReference type="EMBL" id="UZAE01002988">
    <property type="protein sequence ID" value="VDO00198.1"/>
    <property type="molecule type" value="Genomic_DNA"/>
</dbReference>
<protein>
    <submittedName>
        <fullName evidence="2 4">Uncharacterized protein</fullName>
    </submittedName>
</protein>
<reference evidence="4" key="1">
    <citation type="submission" date="2017-02" db="UniProtKB">
        <authorList>
            <consortium name="WormBaseParasite"/>
        </authorList>
    </citation>
    <scope>IDENTIFICATION</scope>
</reference>